<keyword evidence="1" id="KW-0472">Membrane</keyword>
<dbReference type="EMBL" id="UGQQ01000001">
    <property type="protein sequence ID" value="STZ51253.1"/>
    <property type="molecule type" value="Genomic_DNA"/>
</dbReference>
<gene>
    <name evidence="2" type="ORF">NCTC4524_00024</name>
</gene>
<feature type="transmembrane region" description="Helical" evidence="1">
    <location>
        <begin position="374"/>
        <end position="394"/>
    </location>
</feature>
<feature type="transmembrane region" description="Helical" evidence="1">
    <location>
        <begin position="123"/>
        <end position="150"/>
    </location>
</feature>
<sequence length="561" mass="59662">MTTTVSGLPAPLIGPALPRQGEPGWTVWSRRVWPLAPLAAAPRRVLAPALVAGLVGTAVWRVSVLSVGYLVVGVLVFGVVYGTAPRRPSRSEWVGIGLTLALLAVPALLAAEWMGALCLSAAWIVGWCTLAGGGTWTAVFSGPFLPWVLFGRLRGWVEQAVKAWLPDRSGLPSLGRVAAVAGLTVGLVVVFGALFAAADPAFAHFAGNLVPSFDGVDFAARAVVFGIVVTFVLGGAYLVRFPPRLDALAPAPMQPVPRWEWALPLGVLDALFVAFVAVQATVLFGGHTHVLETEGLTYAEYARQGFWQLLWVSALTLLVLSVVIRVAGRGTAADRRLVRILVGILCATSIVVVISSIHRMWLYQQAYGFSTERLMVITTEVWLGVVFVLVAIAGIRMTGRWLPRAVLVAGAAALLGLAALKPERLIADRNIDRFGQTGALDAEYLSGLSSTSIRHWPGYPSMSAHACSLTALSRIRGTSSICRGGVPTVRRMPICRSIARRTGRIRPTGRNTRIAPIQRLSTSPSAAEGIACDRTRPRQLVSNHPACAGCARSRSAGLPAP</sequence>
<feature type="transmembrane region" description="Helical" evidence="1">
    <location>
        <begin position="93"/>
        <end position="111"/>
    </location>
</feature>
<dbReference type="Proteomes" id="UP000254945">
    <property type="component" value="Unassembled WGS sequence"/>
</dbReference>
<reference evidence="2 3" key="1">
    <citation type="submission" date="2018-06" db="EMBL/GenBank/DDBJ databases">
        <authorList>
            <consortium name="Pathogen Informatics"/>
            <person name="Doyle S."/>
        </authorList>
    </citation>
    <scope>NUCLEOTIDE SEQUENCE [LARGE SCALE GENOMIC DNA]</scope>
    <source>
        <strain evidence="2 3">NCTC4524</strain>
    </source>
</reference>
<feature type="transmembrane region" description="Helical" evidence="1">
    <location>
        <begin position="401"/>
        <end position="420"/>
    </location>
</feature>
<protein>
    <submittedName>
        <fullName evidence="2">Brp/Blh family beta-carotene 15,15'-monooxygenase</fullName>
    </submittedName>
</protein>
<keyword evidence="1" id="KW-1133">Transmembrane helix</keyword>
<feature type="transmembrane region" description="Helical" evidence="1">
    <location>
        <begin position="58"/>
        <end position="81"/>
    </location>
</feature>
<dbReference type="InterPro" id="IPR025291">
    <property type="entry name" value="DUF4153"/>
</dbReference>
<evidence type="ECO:0000256" key="1">
    <source>
        <dbReference type="SAM" id="Phobius"/>
    </source>
</evidence>
<feature type="transmembrane region" description="Helical" evidence="1">
    <location>
        <begin position="177"/>
        <end position="198"/>
    </location>
</feature>
<keyword evidence="2" id="KW-0560">Oxidoreductase</keyword>
<evidence type="ECO:0000313" key="3">
    <source>
        <dbReference type="Proteomes" id="UP000254945"/>
    </source>
</evidence>
<dbReference type="AlphaFoldDB" id="A0A378SXP7"/>
<keyword evidence="1" id="KW-0812">Transmembrane</keyword>
<feature type="transmembrane region" description="Helical" evidence="1">
    <location>
        <begin position="261"/>
        <end position="286"/>
    </location>
</feature>
<accession>A0A378SXP7</accession>
<feature type="transmembrane region" description="Helical" evidence="1">
    <location>
        <begin position="306"/>
        <end position="328"/>
    </location>
</feature>
<feature type="transmembrane region" description="Helical" evidence="1">
    <location>
        <begin position="218"/>
        <end position="240"/>
    </location>
</feature>
<dbReference type="RefSeq" id="WP_230983397.1">
    <property type="nucleotide sequence ID" value="NZ_CP081000.1"/>
</dbReference>
<feature type="transmembrane region" description="Helical" evidence="1">
    <location>
        <begin position="340"/>
        <end position="362"/>
    </location>
</feature>
<evidence type="ECO:0000313" key="2">
    <source>
        <dbReference type="EMBL" id="STZ51253.1"/>
    </source>
</evidence>
<proteinExistence type="predicted"/>
<organism evidence="2 3">
    <name type="scientific">Mycolicibacterium senegalense</name>
    <dbReference type="NCBI Taxonomy" id="1796"/>
    <lineage>
        <taxon>Bacteria</taxon>
        <taxon>Bacillati</taxon>
        <taxon>Actinomycetota</taxon>
        <taxon>Actinomycetes</taxon>
        <taxon>Mycobacteriales</taxon>
        <taxon>Mycobacteriaceae</taxon>
        <taxon>Mycolicibacterium</taxon>
    </lineage>
</organism>
<name>A0A378SXP7_9MYCO</name>
<keyword evidence="2" id="KW-0503">Monooxygenase</keyword>
<dbReference type="GO" id="GO:0004497">
    <property type="term" value="F:monooxygenase activity"/>
    <property type="evidence" value="ECO:0007669"/>
    <property type="project" value="UniProtKB-KW"/>
</dbReference>
<dbReference type="Pfam" id="PF13687">
    <property type="entry name" value="DUF4153"/>
    <property type="match status" value="1"/>
</dbReference>